<evidence type="ECO:0000313" key="4">
    <source>
        <dbReference type="Proteomes" id="UP000219167"/>
    </source>
</evidence>
<gene>
    <name evidence="3" type="ORF">SAMN05892877_1703</name>
</gene>
<dbReference type="AlphaFoldDB" id="A0A285V2X8"/>
<dbReference type="RefSeq" id="WP_097143545.1">
    <property type="nucleotide sequence ID" value="NZ_OBQD01000070.1"/>
</dbReference>
<sequence>MTNNVLDLQRRLTALGYNPGPADGIDGAKTKAAVRLFQIAEGLTADGIAGPKTWERLKAKDAPATSTPFYMGTGAKLSDADVARLAAAHGIEEAKIRAVNEVEAAGSGFYASGAVKSLYEPHIAWKMTSGKVRDALAAQGLAYATWKAGAYPSTSFARIDRCTQIAGAEIAALSTSWGIGQIMGFNHKACGFDSAVAMVKDFAKGEANQLEGMIRFIKANPAMFAALQRGDWAGFASRYNGPAYAKNKYDTKLATAYARHKKGA</sequence>
<name>A0A285V2X8_9HYPH</name>
<dbReference type="InterPro" id="IPR036365">
    <property type="entry name" value="PGBD-like_sf"/>
</dbReference>
<dbReference type="Gene3D" id="1.10.101.10">
    <property type="entry name" value="PGBD-like superfamily/PGBD"/>
    <property type="match status" value="1"/>
</dbReference>
<protein>
    <submittedName>
        <fullName evidence="3">Putative peptidoglycan binding protein</fullName>
    </submittedName>
</protein>
<dbReference type="Pfam" id="PF11860">
    <property type="entry name" value="Muramidase"/>
    <property type="match status" value="1"/>
</dbReference>
<dbReference type="SUPFAM" id="SSF47090">
    <property type="entry name" value="PGBD-like"/>
    <property type="match status" value="1"/>
</dbReference>
<keyword evidence="4" id="KW-1185">Reference proteome</keyword>
<dbReference type="EMBL" id="OBQD01000070">
    <property type="protein sequence ID" value="SOC48452.1"/>
    <property type="molecule type" value="Genomic_DNA"/>
</dbReference>
<dbReference type="Pfam" id="PF01471">
    <property type="entry name" value="PG_binding_1"/>
    <property type="match status" value="1"/>
</dbReference>
<feature type="domain" description="N-acetylmuramidase" evidence="2">
    <location>
        <begin position="94"/>
        <end position="261"/>
    </location>
</feature>
<dbReference type="InterPro" id="IPR002477">
    <property type="entry name" value="Peptidoglycan-bd-like"/>
</dbReference>
<evidence type="ECO:0000259" key="1">
    <source>
        <dbReference type="Pfam" id="PF01471"/>
    </source>
</evidence>
<organism evidence="3 4">
    <name type="scientific">Rhizobium subbaraonis</name>
    <dbReference type="NCBI Taxonomy" id="908946"/>
    <lineage>
        <taxon>Bacteria</taxon>
        <taxon>Pseudomonadati</taxon>
        <taxon>Pseudomonadota</taxon>
        <taxon>Alphaproteobacteria</taxon>
        <taxon>Hyphomicrobiales</taxon>
        <taxon>Rhizobiaceae</taxon>
        <taxon>Rhizobium/Agrobacterium group</taxon>
        <taxon>Rhizobium</taxon>
    </lineage>
</organism>
<evidence type="ECO:0000313" key="3">
    <source>
        <dbReference type="EMBL" id="SOC48452.1"/>
    </source>
</evidence>
<feature type="domain" description="Peptidoglycan binding-like" evidence="1">
    <location>
        <begin position="3"/>
        <end position="57"/>
    </location>
</feature>
<evidence type="ECO:0000259" key="2">
    <source>
        <dbReference type="Pfam" id="PF11860"/>
    </source>
</evidence>
<dbReference type="InterPro" id="IPR024408">
    <property type="entry name" value="Muramidase"/>
</dbReference>
<accession>A0A285V2X8</accession>
<dbReference type="OrthoDB" id="1523598at2"/>
<dbReference type="Proteomes" id="UP000219167">
    <property type="component" value="Unassembled WGS sequence"/>
</dbReference>
<dbReference type="InterPro" id="IPR036366">
    <property type="entry name" value="PGBDSf"/>
</dbReference>
<proteinExistence type="predicted"/>
<reference evidence="3 4" key="1">
    <citation type="submission" date="2017-08" db="EMBL/GenBank/DDBJ databases">
        <authorList>
            <person name="de Groot N.N."/>
        </authorList>
    </citation>
    <scope>NUCLEOTIDE SEQUENCE [LARGE SCALE GENOMIC DNA]</scope>
    <source>
        <strain evidence="3 4">JC85</strain>
    </source>
</reference>